<dbReference type="InterPro" id="IPR039776">
    <property type="entry name" value="Pds5"/>
</dbReference>
<evidence type="ECO:0000256" key="2">
    <source>
        <dbReference type="ARBA" id="ARBA00022618"/>
    </source>
</evidence>
<evidence type="ECO:0000313" key="7">
    <source>
        <dbReference type="Proteomes" id="UP000276776"/>
    </source>
</evidence>
<accession>A0A0N5DAH5</accession>
<keyword evidence="2" id="KW-0132">Cell division</keyword>
<dbReference type="Proteomes" id="UP000276776">
    <property type="component" value="Unassembled WGS sequence"/>
</dbReference>
<name>A0A0N5DAH5_THECL</name>
<dbReference type="GO" id="GO:0000785">
    <property type="term" value="C:chromatin"/>
    <property type="evidence" value="ECO:0007669"/>
    <property type="project" value="TreeGrafter"/>
</dbReference>
<dbReference type="SUPFAM" id="SSF48371">
    <property type="entry name" value="ARM repeat"/>
    <property type="match status" value="1"/>
</dbReference>
<keyword evidence="5" id="KW-0131">Cell cycle</keyword>
<protein>
    <submittedName>
        <fullName evidence="8">Sister chromatid cohesion protein PDS5 homolog B</fullName>
    </submittedName>
</protein>
<dbReference type="PANTHER" id="PTHR12663">
    <property type="entry name" value="ANDROGEN INDUCED INHIBITOR OF PROLIFERATION AS3 / PDS5-RELATED"/>
    <property type="match status" value="1"/>
</dbReference>
<keyword evidence="3" id="KW-0498">Mitosis</keyword>
<dbReference type="InterPro" id="IPR011989">
    <property type="entry name" value="ARM-like"/>
</dbReference>
<dbReference type="WBParaSite" id="TCLT_0001017301-mRNA-1">
    <property type="protein sequence ID" value="TCLT_0001017301-mRNA-1"/>
    <property type="gene ID" value="TCLT_0001017301"/>
</dbReference>
<evidence type="ECO:0000256" key="4">
    <source>
        <dbReference type="ARBA" id="ARBA00023242"/>
    </source>
</evidence>
<reference evidence="8" key="1">
    <citation type="submission" date="2017-02" db="UniProtKB">
        <authorList>
            <consortium name="WormBaseParasite"/>
        </authorList>
    </citation>
    <scope>IDENTIFICATION</scope>
</reference>
<dbReference type="PANTHER" id="PTHR12663:SF0">
    <property type="entry name" value="PRECOCIOUS DISSOCIATION OF SISTERS 5, ISOFORM A"/>
    <property type="match status" value="1"/>
</dbReference>
<dbReference type="Gene3D" id="1.25.10.10">
    <property type="entry name" value="Leucine-rich Repeat Variant"/>
    <property type="match status" value="1"/>
</dbReference>
<evidence type="ECO:0000313" key="8">
    <source>
        <dbReference type="WBParaSite" id="TCLT_0001017301-mRNA-1"/>
    </source>
</evidence>
<organism evidence="8">
    <name type="scientific">Thelazia callipaeda</name>
    <name type="common">Oriental eyeworm</name>
    <name type="synonym">Parasitic nematode</name>
    <dbReference type="NCBI Taxonomy" id="103827"/>
    <lineage>
        <taxon>Eukaryota</taxon>
        <taxon>Metazoa</taxon>
        <taxon>Ecdysozoa</taxon>
        <taxon>Nematoda</taxon>
        <taxon>Chromadorea</taxon>
        <taxon>Rhabditida</taxon>
        <taxon>Spirurina</taxon>
        <taxon>Spiruromorpha</taxon>
        <taxon>Thelazioidea</taxon>
        <taxon>Thelaziidae</taxon>
        <taxon>Thelazia</taxon>
    </lineage>
</organism>
<dbReference type="OrthoDB" id="200660at2759"/>
<gene>
    <name evidence="6" type="ORF">TCLT_LOCUS10162</name>
</gene>
<evidence type="ECO:0000313" key="6">
    <source>
        <dbReference type="EMBL" id="VDN07839.1"/>
    </source>
</evidence>
<dbReference type="EMBL" id="UYYF01004997">
    <property type="protein sequence ID" value="VDN07839.1"/>
    <property type="molecule type" value="Genomic_DNA"/>
</dbReference>
<comment type="subcellular location">
    <subcellularLocation>
        <location evidence="1">Nucleus</location>
    </subcellularLocation>
</comment>
<dbReference type="GO" id="GO:0006281">
    <property type="term" value="P:DNA repair"/>
    <property type="evidence" value="ECO:0007669"/>
    <property type="project" value="TreeGrafter"/>
</dbReference>
<evidence type="ECO:0000256" key="3">
    <source>
        <dbReference type="ARBA" id="ARBA00022776"/>
    </source>
</evidence>
<keyword evidence="4" id="KW-0539">Nucleus</keyword>
<dbReference type="AlphaFoldDB" id="A0A0N5DAH5"/>
<sequence length="1029" mass="118102">MSSTSVEYPPDCKPVNVNCSNTELLKRLKILSEALKNEIANKENGIPNRFTDLMLHLTKSQFISNKNKDVKLLLGCCIADIFRMFAPSTPIQDLSRLKACYNYKLLNFFRCKDVLLLFTTVIGNPPDKKTAMYQCYLYFIEAKTMQLALRLDDDAYIILHNLIKKSFNSMNEKNADEHIQGMMVGMCSKLIQKVDQISNIILDAIFFFIVQPQKINNRESYRMARDLIRTNQMTLEPYIAVLLKRGLETGVLDDCELISRKKLFDLICELGRFAPEIISSVFPSLIKQLHSDVVTARREAARLFGSLFGDQNSHLAEDEPDVWDKYMKRFADVDTEIRRICVKDAENILVFHPGLRGEVTDAVILRSQDVDENVRLEVITMVQRLTKRKFEAISERLLTHVIDRIRDKKAKIVLINMIRVRHTAIRGLSQLHRTVFTDDSLTVLERSSVSSIFSSIMNHYFQPIPGDRALEQILAKQSFQKRLLHDLVVLIDLNDNGQKSEAIDDIVKRIVECNPDPAKFSLSFRHFMTALSNDKQMMLFMKYITGDDYTCKKVEAAVFEILQRLQKHKVSSECIDSIKCLFECCSPLQFDQIAVSFLIHRVVALIKTSVDSNELSQYSKLIKLLKIVADAYAHCFVNQCALENLVKLMDIENFPGIEDFLSLTITISAELRKSEFLDKNIVATFVKYCESIVFDCSPRAAKYAVRCISKLLDTERARVILGNIFQKTVLRVSTSNPNCCTALETLNACVEVNPMQFCSELHEILKSKVMEILFDIEDCGNDIDQDSSEQLNDEVALNNNYVKIKCKSQTGLQYKHCKIQIHEFGAFQKQCLKFIAKFLVSVANFSTCDVDPAAKHILQFYSSLLKNKGNIFKKQCGQNHMAELRLVAGNSMLKLATKPRYAKFFSISDFLSLSTLAYDQVCEIRRRFFAKLNKHLITLHLHVEYMGLFALVGLDDDEGFKNKIRVFINANITKRRKYMERWSTEGVALCYQPEYCLAYAVYVLSKLPTFESIECESELRRLSKYALYF</sequence>
<dbReference type="GO" id="GO:0051301">
    <property type="term" value="P:cell division"/>
    <property type="evidence" value="ECO:0007669"/>
    <property type="project" value="UniProtKB-KW"/>
</dbReference>
<dbReference type="OMA" id="YPPAYNM"/>
<dbReference type="InterPro" id="IPR016024">
    <property type="entry name" value="ARM-type_fold"/>
</dbReference>
<dbReference type="GO" id="GO:0005634">
    <property type="term" value="C:nucleus"/>
    <property type="evidence" value="ECO:0007669"/>
    <property type="project" value="UniProtKB-SubCell"/>
</dbReference>
<keyword evidence="7" id="KW-1185">Reference proteome</keyword>
<reference evidence="6 7" key="2">
    <citation type="submission" date="2018-11" db="EMBL/GenBank/DDBJ databases">
        <authorList>
            <consortium name="Pathogen Informatics"/>
        </authorList>
    </citation>
    <scope>NUCLEOTIDE SEQUENCE [LARGE SCALE GENOMIC DNA]</scope>
</reference>
<dbReference type="Pfam" id="PF20168">
    <property type="entry name" value="PDS5"/>
    <property type="match status" value="1"/>
</dbReference>
<evidence type="ECO:0000256" key="1">
    <source>
        <dbReference type="ARBA" id="ARBA00004123"/>
    </source>
</evidence>
<dbReference type="STRING" id="103827.A0A0N5DAH5"/>
<evidence type="ECO:0000256" key="5">
    <source>
        <dbReference type="ARBA" id="ARBA00023306"/>
    </source>
</evidence>
<proteinExistence type="predicted"/>
<dbReference type="GO" id="GO:0007064">
    <property type="term" value="P:mitotic sister chromatid cohesion"/>
    <property type="evidence" value="ECO:0007669"/>
    <property type="project" value="InterPro"/>
</dbReference>